<evidence type="ECO:0000313" key="2">
    <source>
        <dbReference type="Proteomes" id="UP000635245"/>
    </source>
</evidence>
<proteinExistence type="predicted"/>
<comment type="caution">
    <text evidence="1">The sequence shown here is derived from an EMBL/GenBank/DDBJ whole genome shotgun (WGS) entry which is preliminary data.</text>
</comment>
<evidence type="ECO:0000313" key="1">
    <source>
        <dbReference type="EMBL" id="MBK1785987.1"/>
    </source>
</evidence>
<organism evidence="1 2">
    <name type="scientific">Prauserella cavernicola</name>
    <dbReference type="NCBI Taxonomy" id="2800127"/>
    <lineage>
        <taxon>Bacteria</taxon>
        <taxon>Bacillati</taxon>
        <taxon>Actinomycetota</taxon>
        <taxon>Actinomycetes</taxon>
        <taxon>Pseudonocardiales</taxon>
        <taxon>Pseudonocardiaceae</taxon>
        <taxon>Prauserella</taxon>
    </lineage>
</organism>
<dbReference type="Proteomes" id="UP000635245">
    <property type="component" value="Unassembled WGS sequence"/>
</dbReference>
<protein>
    <submittedName>
        <fullName evidence="1">NACHT domain-containing protein</fullName>
    </submittedName>
</protein>
<dbReference type="AlphaFoldDB" id="A0A934QTE2"/>
<gene>
    <name evidence="1" type="ORF">JHE00_16775</name>
</gene>
<dbReference type="InterPro" id="IPR027417">
    <property type="entry name" value="P-loop_NTPase"/>
</dbReference>
<dbReference type="RefSeq" id="WP_200318979.1">
    <property type="nucleotide sequence ID" value="NZ_JAENJH010000003.1"/>
</dbReference>
<name>A0A934QTE2_9PSEU</name>
<accession>A0A934QTE2</accession>
<reference evidence="1" key="1">
    <citation type="submission" date="2020-12" db="EMBL/GenBank/DDBJ databases">
        <title>Prauserella sp. ASG 168, a novel actinomycete isolated from cave rock.</title>
        <authorList>
            <person name="Suriyachadkun C."/>
        </authorList>
    </citation>
    <scope>NUCLEOTIDE SEQUENCE</scope>
    <source>
        <strain evidence="1">ASG 168</strain>
    </source>
</reference>
<dbReference type="EMBL" id="JAENJH010000003">
    <property type="protein sequence ID" value="MBK1785987.1"/>
    <property type="molecule type" value="Genomic_DNA"/>
</dbReference>
<dbReference type="Gene3D" id="3.40.50.300">
    <property type="entry name" value="P-loop containing nucleotide triphosphate hydrolases"/>
    <property type="match status" value="1"/>
</dbReference>
<keyword evidence="2" id="KW-1185">Reference proteome</keyword>
<sequence>MSSRQPIAARGSSYNYEALLPEHFQNLVQALLAKNYPDLVCFPVGMPDGGRDAATSSLSMEGQTVIQVKFARDPSSLDDPTKWIIDALRGEKEKVERLVNRGAVKYLLVTNVAGTGHLDAGRIDKVDSYLKLHYPLSAACMWRDDLDRRLDGEFDLKLRYPQLLNGPDFVRLVWETKETSETLRRSRDTLEAYLRHQFRNDETLRFKQVEMLNTKLFDLFIDVPVSILPASDQESEKVDRFDYFARRAIRAAAAYRSENRTATEEGHFGHSSSDEIYLRHTRKTGAANLLTESEFTAESPKIIIEGAPGQGKSTLSQYLAQIHRAMYLGDSDSLSRIPKQHLSTVAMLPIKIELRDLAVWLQGIDPWDRSPSSKHEKMESLEAAIVGHIRRYSGGGEFSVSDFRSIVQSMPTLLILDALDEVADLSDRQAVVSEIEACIDRLAGAHDNLTVLVTSRPTALSNAPTLSKSRFTYLSLASIGPQLAVKYAGKWAKARRLPEREADEITSILESKLQSPHMAELAKNTMQLTILLSLILTRGSSLPDKRTELYTAYLDQFLSRESDKNKTVRDNRDLLLNIHGYLAYYLHARAEGHQLTGRLDHSELRTLLSDYLVSESRSTNLVDDLFNAVVERVVALVSRVEGTLEFEVQPLREYFAARHLYNTAPYSPAGREKRGTKPDRFDGISPNPYWMNVTRFFAGFFSKGELTDLAYRIIGLIDKSEDKYGMYPRRLALALLQDWVFAQEPRAVKLLVDRLFDPVGMAWLSQASKRDFFGAIPGQDYFSLSPDGGGAELASEILWMQISSIYKGDWTAHLCALLRSIEQPDNICSRWENRWKTLKTQEERTEWIEVAGWLGVASQIGAHRIHEILDNSRMDYDLAERRIQVCAMAPDMLEDLSTDKLDAFIRDYLNAGIILEFLPPYINTIGTFLATVNPNFWRFIQRQNIMRDFTEQMSQHWHHSTSEAHNQLTRISDEIFSNMQQNLNKSIEPWDSSIETIENRFGRTLTSVELACMSASVVSSRFRGTGAADLFEEATPLSSRMRYARRQQNNVKFWQTNLDRADTNEATVLWLCCAISWMSTDTMLRMLPSFDHAFNHIDLHMHRRLIQFARRAQGFSKVAQRTFDRERATELPIVSTPSYLLAYSRASKEARRVIFERFLEESNALDLVLPQALPMLIEELFNKERSHHLLDYMKNPCHRLVSQSFDEPVDIRRGRGTFRVGAFPLEEVLEDIEKFPATVTAVAFAVSDKRERKPTPVLKIAEREQWFEGA</sequence>
<dbReference type="SUPFAM" id="SSF52540">
    <property type="entry name" value="P-loop containing nucleoside triphosphate hydrolases"/>
    <property type="match status" value="1"/>
</dbReference>